<comment type="catalytic activity">
    <reaction evidence="23">
        <text>GDP + H2O = GMP + phosphate + H(+)</text>
        <dbReference type="Rhea" id="RHEA:22156"/>
        <dbReference type="ChEBI" id="CHEBI:15377"/>
        <dbReference type="ChEBI" id="CHEBI:15378"/>
        <dbReference type="ChEBI" id="CHEBI:43474"/>
        <dbReference type="ChEBI" id="CHEBI:58115"/>
        <dbReference type="ChEBI" id="CHEBI:58189"/>
        <dbReference type="EC" id="3.6.1.6"/>
    </reaction>
    <physiologicalReaction direction="left-to-right" evidence="23">
        <dbReference type="Rhea" id="RHEA:22157"/>
    </physiologicalReaction>
</comment>
<dbReference type="Pfam" id="PF01150">
    <property type="entry name" value="GDA1_CD39"/>
    <property type="match status" value="1"/>
</dbReference>
<evidence type="ECO:0000256" key="14">
    <source>
        <dbReference type="ARBA" id="ARBA00023180"/>
    </source>
</evidence>
<comment type="cofactor">
    <cofactor evidence="2">
        <name>Mg(2+)</name>
        <dbReference type="ChEBI" id="CHEBI:18420"/>
    </cofactor>
</comment>
<comment type="subcellular location">
    <subcellularLocation>
        <location evidence="3">Endoplasmic reticulum</location>
    </subcellularLocation>
    <subcellularLocation>
        <location evidence="4">Secreted</location>
    </subcellularLocation>
</comment>
<accession>A0A665X081</accession>
<evidence type="ECO:0000256" key="16">
    <source>
        <dbReference type="ARBA" id="ARBA00042111"/>
    </source>
</evidence>
<comment type="pathway">
    <text evidence="5">Protein modification; protein glycosylation.</text>
</comment>
<protein>
    <recommendedName>
        <fullName evidence="15">nucleoside diphosphate phosphatase</fullName>
        <ecNumber evidence="15">3.6.1.6</ecNumber>
    </recommendedName>
    <alternativeName>
        <fullName evidence="16">Guanosine-diphosphatase ENTPD5</fullName>
    </alternativeName>
    <alternativeName>
        <fullName evidence="17">Uridine-diphosphatase ENTPD5</fullName>
    </alternativeName>
</protein>
<keyword evidence="27" id="KW-0067">ATP-binding</keyword>
<keyword evidence="14" id="KW-0325">Glycoprotein</keyword>
<gene>
    <name evidence="28" type="primary">entpd5a</name>
</gene>
<dbReference type="FunFam" id="3.30.420.40:FF:000052">
    <property type="entry name" value="Ectonucleoside triphosphate diphosphohydrolase 5"/>
    <property type="match status" value="1"/>
</dbReference>
<keyword evidence="27" id="KW-0547">Nucleotide-binding</keyword>
<evidence type="ECO:0000256" key="19">
    <source>
        <dbReference type="ARBA" id="ARBA00046723"/>
    </source>
</evidence>
<evidence type="ECO:0000256" key="8">
    <source>
        <dbReference type="ARBA" id="ARBA00022729"/>
    </source>
</evidence>
<keyword evidence="8" id="KW-0732">Signal</keyword>
<keyword evidence="9" id="KW-0378">Hydrolase</keyword>
<evidence type="ECO:0000256" key="24">
    <source>
        <dbReference type="ARBA" id="ARBA00049217"/>
    </source>
</evidence>
<dbReference type="InterPro" id="IPR000407">
    <property type="entry name" value="GDA1_CD39_NTPase"/>
</dbReference>
<evidence type="ECO:0000256" key="9">
    <source>
        <dbReference type="ARBA" id="ARBA00022801"/>
    </source>
</evidence>
<dbReference type="GO" id="GO:0017110">
    <property type="term" value="F:nucleoside diphosphate phosphatase activity"/>
    <property type="evidence" value="ECO:0007669"/>
    <property type="project" value="UniProtKB-EC"/>
</dbReference>
<evidence type="ECO:0000256" key="4">
    <source>
        <dbReference type="ARBA" id="ARBA00004613"/>
    </source>
</evidence>
<evidence type="ECO:0000256" key="21">
    <source>
        <dbReference type="ARBA" id="ARBA00048053"/>
    </source>
</evidence>
<evidence type="ECO:0000313" key="29">
    <source>
        <dbReference type="Proteomes" id="UP000472264"/>
    </source>
</evidence>
<evidence type="ECO:0000256" key="13">
    <source>
        <dbReference type="ARBA" id="ARBA00023157"/>
    </source>
</evidence>
<evidence type="ECO:0000256" key="23">
    <source>
        <dbReference type="ARBA" id="ARBA00048756"/>
    </source>
</evidence>
<comment type="subunit">
    <text evidence="19">Monomer; active form. Homodimer; disulfide-linked. Homodimers are enzymatically inactive.</text>
</comment>
<comment type="catalytic activity">
    <reaction evidence="22">
        <text>UDP + H2O = UMP + phosphate + H(+)</text>
        <dbReference type="Rhea" id="RHEA:64876"/>
        <dbReference type="ChEBI" id="CHEBI:15377"/>
        <dbReference type="ChEBI" id="CHEBI:15378"/>
        <dbReference type="ChEBI" id="CHEBI:43474"/>
        <dbReference type="ChEBI" id="CHEBI:57865"/>
        <dbReference type="ChEBI" id="CHEBI:58223"/>
        <dbReference type="EC" id="3.6.1.6"/>
    </reaction>
    <physiologicalReaction direction="left-to-right" evidence="22">
        <dbReference type="Rhea" id="RHEA:64877"/>
    </physiologicalReaction>
</comment>
<dbReference type="EC" id="3.6.1.6" evidence="15"/>
<keyword evidence="7" id="KW-0964">Secreted</keyword>
<dbReference type="PANTHER" id="PTHR11782:SF35">
    <property type="entry name" value="NUCLEOSIDE DIPHOSPHATE PHOSPHATASE ENTPD5"/>
    <property type="match status" value="1"/>
</dbReference>
<comment type="catalytic activity">
    <reaction evidence="21">
        <text>a ribonucleoside 5'-diphosphate + H2O = a ribonucleoside 5'-phosphate + phosphate + H(+)</text>
        <dbReference type="Rhea" id="RHEA:36799"/>
        <dbReference type="ChEBI" id="CHEBI:15377"/>
        <dbReference type="ChEBI" id="CHEBI:15378"/>
        <dbReference type="ChEBI" id="CHEBI:43474"/>
        <dbReference type="ChEBI" id="CHEBI:57930"/>
        <dbReference type="ChEBI" id="CHEBI:58043"/>
        <dbReference type="EC" id="3.6.1.6"/>
    </reaction>
    <physiologicalReaction direction="left-to-right" evidence="21">
        <dbReference type="Rhea" id="RHEA:36800"/>
    </physiologicalReaction>
</comment>
<reference evidence="28" key="3">
    <citation type="submission" date="2025-09" db="UniProtKB">
        <authorList>
            <consortium name="Ensembl"/>
        </authorList>
    </citation>
    <scope>IDENTIFICATION</scope>
</reference>
<evidence type="ECO:0000256" key="18">
    <source>
        <dbReference type="ARBA" id="ARBA00045733"/>
    </source>
</evidence>
<keyword evidence="12" id="KW-0460">Magnesium</keyword>
<evidence type="ECO:0000256" key="26">
    <source>
        <dbReference type="PIRSR" id="PIRSR600407-1"/>
    </source>
</evidence>
<organism evidence="28 29">
    <name type="scientific">Echeneis naucrates</name>
    <name type="common">Live sharksucker</name>
    <dbReference type="NCBI Taxonomy" id="173247"/>
    <lineage>
        <taxon>Eukaryota</taxon>
        <taxon>Metazoa</taxon>
        <taxon>Chordata</taxon>
        <taxon>Craniata</taxon>
        <taxon>Vertebrata</taxon>
        <taxon>Euteleostomi</taxon>
        <taxon>Actinopterygii</taxon>
        <taxon>Neopterygii</taxon>
        <taxon>Teleostei</taxon>
        <taxon>Neoteleostei</taxon>
        <taxon>Acanthomorphata</taxon>
        <taxon>Carangaria</taxon>
        <taxon>Carangiformes</taxon>
        <taxon>Echeneidae</taxon>
        <taxon>Echeneis</taxon>
    </lineage>
</organism>
<evidence type="ECO:0000256" key="1">
    <source>
        <dbReference type="ARBA" id="ARBA00001913"/>
    </source>
</evidence>
<dbReference type="Ensembl" id="ENSENLT00000050563.1">
    <property type="protein sequence ID" value="ENSENLP00000049352.1"/>
    <property type="gene ID" value="ENSENLG00000020695.1"/>
</dbReference>
<dbReference type="Gene3D" id="3.30.420.150">
    <property type="entry name" value="Exopolyphosphatase. Domain 2"/>
    <property type="match status" value="1"/>
</dbReference>
<dbReference type="PANTHER" id="PTHR11782">
    <property type="entry name" value="ADENOSINE/GUANOSINE DIPHOSPHATASE"/>
    <property type="match status" value="1"/>
</dbReference>
<dbReference type="GO" id="GO:0005576">
    <property type="term" value="C:extracellular region"/>
    <property type="evidence" value="ECO:0007669"/>
    <property type="project" value="UniProtKB-SubCell"/>
</dbReference>
<evidence type="ECO:0000256" key="10">
    <source>
        <dbReference type="ARBA" id="ARBA00022824"/>
    </source>
</evidence>
<evidence type="ECO:0000256" key="5">
    <source>
        <dbReference type="ARBA" id="ARBA00004922"/>
    </source>
</evidence>
<evidence type="ECO:0000313" key="28">
    <source>
        <dbReference type="Ensembl" id="ENSENLP00000049352.1"/>
    </source>
</evidence>
<evidence type="ECO:0000256" key="17">
    <source>
        <dbReference type="ARBA" id="ARBA00042507"/>
    </source>
</evidence>
<comment type="function">
    <text evidence="18">Hydrolyzes nucleoside diphosphates with a preference for GDP, IDP and UDP compared to ADP and CDP. In the lumen of the endoplasmic reticulum, hydrolyzes UDP that acts as an end-product feedback inhibitor of the UDP-Glc:glycoprotein glucosyltransferases. UMP can be transported back by an UDP-sugar antiporter to the cytosol where it is consumed to regenerate UDP-glucose. Therefore, it positively regulates protein reglucosylation by clearing UDP from the ER lumen and by promoting the regeneration of UDP-glucose. Protein reglucosylation is essential to proper glycoprotein folding and quality control in the ER.</text>
</comment>
<evidence type="ECO:0000256" key="27">
    <source>
        <dbReference type="PIRSR" id="PIRSR600407-2"/>
    </source>
</evidence>
<keyword evidence="11" id="KW-0106">Calcium</keyword>
<comment type="catalytic activity">
    <reaction evidence="25">
        <text>IDP + H2O = IMP + phosphate + H(+)</text>
        <dbReference type="Rhea" id="RHEA:35207"/>
        <dbReference type="ChEBI" id="CHEBI:15377"/>
        <dbReference type="ChEBI" id="CHEBI:15378"/>
        <dbReference type="ChEBI" id="CHEBI:43474"/>
        <dbReference type="ChEBI" id="CHEBI:58053"/>
        <dbReference type="ChEBI" id="CHEBI:58280"/>
        <dbReference type="EC" id="3.6.1.6"/>
    </reaction>
    <physiologicalReaction direction="left-to-right" evidence="25">
        <dbReference type="Rhea" id="RHEA:35208"/>
    </physiologicalReaction>
</comment>
<sequence length="420" mass="47074">KDEEGKNIAKNISLFKKKKKDGKIVGRQVVYQPVPEASSRVFHGIMFDAGSTGTRIHIYKFIQKDPVELPVLDNEMYHAVKPGLSAYKDNPEEGGNTIRQLLKIAKKTVPEEEWRRTPVVLKATAGLRLLPEDKASALLKEVQEVFDESPFFVPNNSVSLMNGTNEGSLTLCFFSIGHLYSNTRRTVGILDLGGGSTQITFLPKSKKTIQSAPSNYIARFNLFNHTYQLYTHSYLGNGLYAARLATLGALGADGLDWKVFTSSCLPKKFREDVTFGGTTYKVSGIPDGYAGYKLCYYEVMKVIKGIVHQPYEVKGSSIFYAFSYYFDRAVESGLIDGSRGGAIEVRDFKKRAKEVCNKMTKYRAISPFLCMDMTYITCLLKEGFGFKENTVLQLAKKVNNVETSWALGATFDYFRNLNIH</sequence>
<evidence type="ECO:0000256" key="25">
    <source>
        <dbReference type="ARBA" id="ARBA00049328"/>
    </source>
</evidence>
<comment type="catalytic activity">
    <reaction evidence="24">
        <text>ADP + H2O = AMP + phosphate + H(+)</text>
        <dbReference type="Rhea" id="RHEA:61436"/>
        <dbReference type="ChEBI" id="CHEBI:15377"/>
        <dbReference type="ChEBI" id="CHEBI:15378"/>
        <dbReference type="ChEBI" id="CHEBI:43474"/>
        <dbReference type="ChEBI" id="CHEBI:456215"/>
        <dbReference type="ChEBI" id="CHEBI:456216"/>
        <dbReference type="EC" id="3.6.1.6"/>
    </reaction>
    <physiologicalReaction direction="left-to-right" evidence="24">
        <dbReference type="Rhea" id="RHEA:61437"/>
    </physiologicalReaction>
</comment>
<feature type="active site" description="Proton acceptor" evidence="26">
    <location>
        <position position="166"/>
    </location>
</feature>
<reference evidence="28" key="1">
    <citation type="submission" date="2021-04" db="EMBL/GenBank/DDBJ databases">
        <authorList>
            <consortium name="Wellcome Sanger Institute Data Sharing"/>
        </authorList>
    </citation>
    <scope>NUCLEOTIDE SEQUENCE [LARGE SCALE GENOMIC DNA]</scope>
</reference>
<feature type="binding site" evidence="27">
    <location>
        <begin position="194"/>
        <end position="198"/>
    </location>
    <ligand>
        <name>ATP</name>
        <dbReference type="ChEBI" id="CHEBI:30616"/>
    </ligand>
</feature>
<evidence type="ECO:0000256" key="6">
    <source>
        <dbReference type="ARBA" id="ARBA00009283"/>
    </source>
</evidence>
<evidence type="ECO:0000256" key="7">
    <source>
        <dbReference type="ARBA" id="ARBA00022525"/>
    </source>
</evidence>
<dbReference type="GO" id="GO:0005783">
    <property type="term" value="C:endoplasmic reticulum"/>
    <property type="evidence" value="ECO:0007669"/>
    <property type="project" value="UniProtKB-SubCell"/>
</dbReference>
<comment type="similarity">
    <text evidence="6">Belongs to the GDA1/CD39 NTPase family.</text>
</comment>
<reference evidence="28" key="2">
    <citation type="submission" date="2025-08" db="UniProtKB">
        <authorList>
            <consortium name="Ensembl"/>
        </authorList>
    </citation>
    <scope>IDENTIFICATION</scope>
</reference>
<evidence type="ECO:0000256" key="20">
    <source>
        <dbReference type="ARBA" id="ARBA00047813"/>
    </source>
</evidence>
<evidence type="ECO:0000256" key="15">
    <source>
        <dbReference type="ARBA" id="ARBA00038863"/>
    </source>
</evidence>
<comment type="cofactor">
    <cofactor evidence="1">
        <name>Ca(2+)</name>
        <dbReference type="ChEBI" id="CHEBI:29108"/>
    </cofactor>
</comment>
<keyword evidence="10" id="KW-0256">Endoplasmic reticulum</keyword>
<evidence type="ECO:0000256" key="12">
    <source>
        <dbReference type="ARBA" id="ARBA00022842"/>
    </source>
</evidence>
<keyword evidence="13" id="KW-1015">Disulfide bond</keyword>
<name>A0A665X081_ECHNA</name>
<evidence type="ECO:0000256" key="22">
    <source>
        <dbReference type="ARBA" id="ARBA00048075"/>
    </source>
</evidence>
<dbReference type="Proteomes" id="UP000472264">
    <property type="component" value="Chromosome 22"/>
</dbReference>
<keyword evidence="29" id="KW-1185">Reference proteome</keyword>
<evidence type="ECO:0000256" key="11">
    <source>
        <dbReference type="ARBA" id="ARBA00022837"/>
    </source>
</evidence>
<dbReference type="Gene3D" id="3.30.420.40">
    <property type="match status" value="1"/>
</dbReference>
<dbReference type="GO" id="GO:0005524">
    <property type="term" value="F:ATP binding"/>
    <property type="evidence" value="ECO:0007669"/>
    <property type="project" value="UniProtKB-KW"/>
</dbReference>
<evidence type="ECO:0000256" key="3">
    <source>
        <dbReference type="ARBA" id="ARBA00004240"/>
    </source>
</evidence>
<proteinExistence type="inferred from homology"/>
<evidence type="ECO:0000256" key="2">
    <source>
        <dbReference type="ARBA" id="ARBA00001946"/>
    </source>
</evidence>
<dbReference type="AlphaFoldDB" id="A0A665X081"/>
<comment type="catalytic activity">
    <reaction evidence="20">
        <text>CDP + H2O = CMP + phosphate + H(+)</text>
        <dbReference type="Rhea" id="RHEA:64880"/>
        <dbReference type="ChEBI" id="CHEBI:15377"/>
        <dbReference type="ChEBI" id="CHEBI:15378"/>
        <dbReference type="ChEBI" id="CHEBI:43474"/>
        <dbReference type="ChEBI" id="CHEBI:58069"/>
        <dbReference type="ChEBI" id="CHEBI:60377"/>
        <dbReference type="EC" id="3.6.1.6"/>
    </reaction>
    <physiologicalReaction direction="left-to-right" evidence="20">
        <dbReference type="Rhea" id="RHEA:64881"/>
    </physiologicalReaction>
</comment>